<evidence type="ECO:0000313" key="2">
    <source>
        <dbReference type="Proteomes" id="UP000094056"/>
    </source>
</evidence>
<evidence type="ECO:0000313" key="1">
    <source>
        <dbReference type="EMBL" id="ODS33930.1"/>
    </source>
</evidence>
<organism evidence="1 2">
    <name type="scientific">Candidatus Scalindua rubra</name>
    <dbReference type="NCBI Taxonomy" id="1872076"/>
    <lineage>
        <taxon>Bacteria</taxon>
        <taxon>Pseudomonadati</taxon>
        <taxon>Planctomycetota</taxon>
        <taxon>Candidatus Brocadiia</taxon>
        <taxon>Candidatus Brocadiales</taxon>
        <taxon>Candidatus Scalinduaceae</taxon>
        <taxon>Candidatus Scalindua</taxon>
    </lineage>
</organism>
<proteinExistence type="predicted"/>
<reference evidence="1 2" key="1">
    <citation type="submission" date="2016-07" db="EMBL/GenBank/DDBJ databases">
        <title>Draft genome of Scalindua rubra, obtained from a brine-seawater interface in the Red Sea, sheds light on salt adaptation in anammox bacteria.</title>
        <authorList>
            <person name="Speth D.R."/>
            <person name="Lagkouvardos I."/>
            <person name="Wang Y."/>
            <person name="Qian P.-Y."/>
            <person name="Dutilh B.E."/>
            <person name="Jetten M.S."/>
        </authorList>
    </citation>
    <scope>NUCLEOTIDE SEQUENCE [LARGE SCALE GENOMIC DNA]</scope>
    <source>
        <strain evidence="1">BSI-1</strain>
    </source>
</reference>
<dbReference type="EMBL" id="MAYW01000016">
    <property type="protein sequence ID" value="ODS33930.1"/>
    <property type="molecule type" value="Genomic_DNA"/>
</dbReference>
<gene>
    <name evidence="1" type="ORF">SCARUB_00903</name>
</gene>
<accession>A0A1E3XEB9</accession>
<protein>
    <submittedName>
        <fullName evidence="1">Putative orf</fullName>
    </submittedName>
</protein>
<name>A0A1E3XEB9_9BACT</name>
<comment type="caution">
    <text evidence="1">The sequence shown here is derived from an EMBL/GenBank/DDBJ whole genome shotgun (WGS) entry which is preliminary data.</text>
</comment>
<dbReference type="Proteomes" id="UP000094056">
    <property type="component" value="Unassembled WGS sequence"/>
</dbReference>
<dbReference type="AlphaFoldDB" id="A0A1E3XEB9"/>
<sequence>MSDEFKDFFLKPTHVTHRKYEALRTLCVEKARAKEVAKKFGYSIFSINAMKRDFISILKSRQLDSSNFFITKSSGRTPDAGKSLLKEKIIQLRKQNYSILDIKSVLHTEGHIVSHDYIYRVLEGEGFARLAKRTQIERKVQASKIVKAPRSCSIDWMSDSGQIFHAERGVGVLPFLPLLARLGVDQWIEAAGYPETSELSRVQNVLSFIALKLAGHNRYSQDDLWAMDRGFGLFGALNVLPKDGTLSSYSYRTNRHMNRRFLTEMFRKLKKLKLLTGQINMDFTAIPHWGDSSVLENNWSGKYGRRLKSVLSLLCQDPDTGIFCYSDAEVKHRNQPESILEFVDFWKENGKKPSCLIFDSKLTTYENLEKLDIDNIKFITLRRRGKKLLSELQHIQEDEWQNIKVEGPSRKHKRLKVHESEILLDKTSRYFRQIIVSGNGHEKEAFIITNDRDRTAAQIIRQYGKRWNVEKGISEQIEFFHLNSLSSSIVVKVDFDLTMTVAAHNFYRIMAQELIGFENETSGSLNSKFFNNGGQFQIEKDLIIIEMKKKRHIQILMEAISRYKNVKIPWLEDRKLKFRLWTTS</sequence>